<comment type="caution">
    <text evidence="1">The sequence shown here is derived from an EMBL/GenBank/DDBJ whole genome shotgun (WGS) entry which is preliminary data.</text>
</comment>
<protein>
    <submittedName>
        <fullName evidence="1">Uncharacterized protein</fullName>
    </submittedName>
</protein>
<evidence type="ECO:0000313" key="2">
    <source>
        <dbReference type="Proteomes" id="UP000287651"/>
    </source>
</evidence>
<gene>
    <name evidence="1" type="ORF">B296_00041679</name>
</gene>
<dbReference type="Proteomes" id="UP000287651">
    <property type="component" value="Unassembled WGS sequence"/>
</dbReference>
<proteinExistence type="predicted"/>
<reference evidence="1 2" key="1">
    <citation type="journal article" date="2014" name="Agronomy (Basel)">
        <title>A Draft Genome Sequence for Ensete ventricosum, the Drought-Tolerant Tree Against Hunger.</title>
        <authorList>
            <person name="Harrison J."/>
            <person name="Moore K.A."/>
            <person name="Paszkiewicz K."/>
            <person name="Jones T."/>
            <person name="Grant M."/>
            <person name="Ambacheew D."/>
            <person name="Muzemil S."/>
            <person name="Studholme D.J."/>
        </authorList>
    </citation>
    <scope>NUCLEOTIDE SEQUENCE [LARGE SCALE GENOMIC DNA]</scope>
</reference>
<accession>A0A426XUF8</accession>
<dbReference type="EMBL" id="AMZH03017336">
    <property type="protein sequence ID" value="RRT43143.1"/>
    <property type="molecule type" value="Genomic_DNA"/>
</dbReference>
<sequence length="67" mass="7532">MGQRVNTHHVPHPRLRQCSLQRPLTQAHAAGTGRCRAWGEAAVLVSRAFTRVDLKNRDDDDDGFDSH</sequence>
<name>A0A426XUF8_ENSVE</name>
<organism evidence="1 2">
    <name type="scientific">Ensete ventricosum</name>
    <name type="common">Abyssinian banana</name>
    <name type="synonym">Musa ensete</name>
    <dbReference type="NCBI Taxonomy" id="4639"/>
    <lineage>
        <taxon>Eukaryota</taxon>
        <taxon>Viridiplantae</taxon>
        <taxon>Streptophyta</taxon>
        <taxon>Embryophyta</taxon>
        <taxon>Tracheophyta</taxon>
        <taxon>Spermatophyta</taxon>
        <taxon>Magnoliopsida</taxon>
        <taxon>Liliopsida</taxon>
        <taxon>Zingiberales</taxon>
        <taxon>Musaceae</taxon>
        <taxon>Ensete</taxon>
    </lineage>
</organism>
<evidence type="ECO:0000313" key="1">
    <source>
        <dbReference type="EMBL" id="RRT43143.1"/>
    </source>
</evidence>
<dbReference type="AlphaFoldDB" id="A0A426XUF8"/>